<organism evidence="2 3">
    <name type="scientific">Microscilla marina ATCC 23134</name>
    <dbReference type="NCBI Taxonomy" id="313606"/>
    <lineage>
        <taxon>Bacteria</taxon>
        <taxon>Pseudomonadati</taxon>
        <taxon>Bacteroidota</taxon>
        <taxon>Cytophagia</taxon>
        <taxon>Cytophagales</taxon>
        <taxon>Microscillaceae</taxon>
        <taxon>Microscilla</taxon>
    </lineage>
</organism>
<accession>A1ZF37</accession>
<keyword evidence="3" id="KW-1185">Reference proteome</keyword>
<dbReference type="Pfam" id="PF13568">
    <property type="entry name" value="OMP_b-brl_2"/>
    <property type="match status" value="1"/>
</dbReference>
<comment type="caution">
    <text evidence="2">The sequence shown here is derived from an EMBL/GenBank/DDBJ whole genome shotgun (WGS) entry which is preliminary data.</text>
</comment>
<gene>
    <name evidence="2" type="ORF">M23134_07547</name>
</gene>
<evidence type="ECO:0000313" key="2">
    <source>
        <dbReference type="EMBL" id="EAY31139.1"/>
    </source>
</evidence>
<protein>
    <recommendedName>
        <fullName evidence="1">Outer membrane protein beta-barrel domain-containing protein</fullName>
    </recommendedName>
</protein>
<name>A1ZF37_MICM2</name>
<evidence type="ECO:0000313" key="3">
    <source>
        <dbReference type="Proteomes" id="UP000004095"/>
    </source>
</evidence>
<dbReference type="eggNOG" id="ENOG50330BY">
    <property type="taxonomic scope" value="Bacteria"/>
</dbReference>
<evidence type="ECO:0000259" key="1">
    <source>
        <dbReference type="Pfam" id="PF13568"/>
    </source>
</evidence>
<feature type="domain" description="Outer membrane protein beta-barrel" evidence="1">
    <location>
        <begin position="213"/>
        <end position="377"/>
    </location>
</feature>
<dbReference type="AlphaFoldDB" id="A1ZF37"/>
<dbReference type="Proteomes" id="UP000004095">
    <property type="component" value="Unassembled WGS sequence"/>
</dbReference>
<reference evidence="2 3" key="1">
    <citation type="submission" date="2007-01" db="EMBL/GenBank/DDBJ databases">
        <authorList>
            <person name="Haygood M."/>
            <person name="Podell S."/>
            <person name="Anderson C."/>
            <person name="Hopkinson B."/>
            <person name="Roe K."/>
            <person name="Barbeau K."/>
            <person name="Gaasterland T."/>
            <person name="Ferriera S."/>
            <person name="Johnson J."/>
            <person name="Kravitz S."/>
            <person name="Beeson K."/>
            <person name="Sutton G."/>
            <person name="Rogers Y.-H."/>
            <person name="Friedman R."/>
            <person name="Frazier M."/>
            <person name="Venter J.C."/>
        </authorList>
    </citation>
    <scope>NUCLEOTIDE SEQUENCE [LARGE SCALE GENOMIC DNA]</scope>
    <source>
        <strain evidence="2 3">ATCC 23134</strain>
    </source>
</reference>
<dbReference type="InterPro" id="IPR025665">
    <property type="entry name" value="Beta-barrel_OMP_2"/>
</dbReference>
<proteinExistence type="predicted"/>
<sequence>MLFTGQAYAQKFKPGFVVTQQGKKVTGLIKQSTVIGGSISCTFKTSEEGNPKTYAPHELKGYGYDKATIYESHTVRFLDVVTQQQTVDTLFVEVLVKGKGSLYHFKDNRPTSKLKPWQSNHHFYVQKDNGDLQELKVKGAYVYSGGLKRVKRIKTYLGTLNALFSDCPAVKSLINNERVQLRKYSLMQFISSYNQCTGGEQIIEGKSADLTSQFGLAIQYASSTIKFSGSISDRLNSSTSQGVAFGIYYLFSLDRNNRLFGQVELNYSAQKYAISHKDALSHSSQWDLGVAQIPIVLRYATSNPKEQLFVGAGINFDFRLSMRETLSESYQINAHTASIGASTESFRGTSSGIIIETGFLTKIGKTSRVELSVRYNRNAGFLLDRQAPTRIISFRVGLGF</sequence>
<dbReference type="EMBL" id="AAWS01000004">
    <property type="protein sequence ID" value="EAY31139.1"/>
    <property type="molecule type" value="Genomic_DNA"/>
</dbReference>